<protein>
    <recommendedName>
        <fullName evidence="2">AB hydrolase-1 domain-containing protein</fullName>
    </recommendedName>
</protein>
<feature type="domain" description="AB hydrolase-1" evidence="2">
    <location>
        <begin position="35"/>
        <end position="151"/>
    </location>
</feature>
<dbReference type="PANTHER" id="PTHR43798:SF33">
    <property type="entry name" value="HYDROLASE, PUTATIVE (AFU_ORTHOLOGUE AFUA_2G14860)-RELATED"/>
    <property type="match status" value="1"/>
</dbReference>
<evidence type="ECO:0000313" key="4">
    <source>
        <dbReference type="Proteomes" id="UP001049176"/>
    </source>
</evidence>
<proteinExistence type="predicted"/>
<dbReference type="Proteomes" id="UP001049176">
    <property type="component" value="Chromosome 1"/>
</dbReference>
<dbReference type="SUPFAM" id="SSF53474">
    <property type="entry name" value="alpha/beta-Hydrolases"/>
    <property type="match status" value="1"/>
</dbReference>
<dbReference type="InterPro" id="IPR050266">
    <property type="entry name" value="AB_hydrolase_sf"/>
</dbReference>
<dbReference type="InterPro" id="IPR029058">
    <property type="entry name" value="AB_hydrolase_fold"/>
</dbReference>
<dbReference type="Pfam" id="PF00561">
    <property type="entry name" value="Abhydrolase_1"/>
    <property type="match status" value="1"/>
</dbReference>
<dbReference type="OrthoDB" id="19657at2759"/>
<evidence type="ECO:0000313" key="3">
    <source>
        <dbReference type="EMBL" id="KAG7098373.1"/>
    </source>
</evidence>
<feature type="region of interest" description="Disordered" evidence="1">
    <location>
        <begin position="310"/>
        <end position="350"/>
    </location>
</feature>
<keyword evidence="4" id="KW-1185">Reference proteome</keyword>
<name>A0A9P7V163_9AGAR</name>
<feature type="compositionally biased region" description="Basic and acidic residues" evidence="1">
    <location>
        <begin position="323"/>
        <end position="335"/>
    </location>
</feature>
<gene>
    <name evidence="3" type="ORF">E1B28_000331</name>
</gene>
<dbReference type="PANTHER" id="PTHR43798">
    <property type="entry name" value="MONOACYLGLYCEROL LIPASE"/>
    <property type="match status" value="1"/>
</dbReference>
<sequence length="350" mass="39558">MPTVSVETRSGRVEFNYYISTPEETSAKTIKPHLPTVLFIHPGYISSISFHSQFRDTRLRRFNLVALDLRCHGYTTGAPVKSPYSTVEAAEDVTRFMDAARIPPSHIVALSMGTMIAFELAISFPERCLSIFQLSPLGLPEADSFSEGFDQIHDLWKEGMVHGDALMLRDSLNGVKQFGWSDREFGYGARSSPLVDATIDLILERGREIWGPFPEGVDQFNETTVRFFAYSKLRTVAEFAKIRVPVMLIHGGGDIVHEVEYVNEFGKLLDKAGVSWELSIIPHAPHIINSDFGDSVNPLLHDFVIKSTRHPMQLSSPPKKVRSPWEDMLRDRGYEDDSDDEDLIYNRHGR</sequence>
<accession>A0A9P7V163</accession>
<dbReference type="AlphaFoldDB" id="A0A9P7V163"/>
<dbReference type="InterPro" id="IPR000073">
    <property type="entry name" value="AB_hydrolase_1"/>
</dbReference>
<comment type="caution">
    <text evidence="3">The sequence shown here is derived from an EMBL/GenBank/DDBJ whole genome shotgun (WGS) entry which is preliminary data.</text>
</comment>
<dbReference type="GO" id="GO:0016020">
    <property type="term" value="C:membrane"/>
    <property type="evidence" value="ECO:0007669"/>
    <property type="project" value="TreeGrafter"/>
</dbReference>
<evidence type="ECO:0000256" key="1">
    <source>
        <dbReference type="SAM" id="MobiDB-lite"/>
    </source>
</evidence>
<evidence type="ECO:0000259" key="2">
    <source>
        <dbReference type="Pfam" id="PF00561"/>
    </source>
</evidence>
<dbReference type="KEGG" id="more:E1B28_000331"/>
<dbReference type="GeneID" id="66069407"/>
<dbReference type="Gene3D" id="3.40.50.1820">
    <property type="entry name" value="alpha/beta hydrolase"/>
    <property type="match status" value="1"/>
</dbReference>
<organism evidence="3 4">
    <name type="scientific">Marasmius oreades</name>
    <name type="common">fairy-ring Marasmius</name>
    <dbReference type="NCBI Taxonomy" id="181124"/>
    <lineage>
        <taxon>Eukaryota</taxon>
        <taxon>Fungi</taxon>
        <taxon>Dikarya</taxon>
        <taxon>Basidiomycota</taxon>
        <taxon>Agaricomycotina</taxon>
        <taxon>Agaricomycetes</taxon>
        <taxon>Agaricomycetidae</taxon>
        <taxon>Agaricales</taxon>
        <taxon>Marasmiineae</taxon>
        <taxon>Marasmiaceae</taxon>
        <taxon>Marasmius</taxon>
    </lineage>
</organism>
<dbReference type="EMBL" id="CM032181">
    <property type="protein sequence ID" value="KAG7098373.1"/>
    <property type="molecule type" value="Genomic_DNA"/>
</dbReference>
<reference evidence="3" key="1">
    <citation type="journal article" date="2021" name="Genome Biol. Evol.">
        <title>The assembled and annotated genome of the fairy-ring fungus Marasmius oreades.</title>
        <authorList>
            <person name="Hiltunen M."/>
            <person name="Ament-Velasquez S.L."/>
            <person name="Johannesson H."/>
        </authorList>
    </citation>
    <scope>NUCLEOTIDE SEQUENCE</scope>
    <source>
        <strain evidence="3">03SP1</strain>
    </source>
</reference>
<dbReference type="RefSeq" id="XP_043014843.1">
    <property type="nucleotide sequence ID" value="XM_043146143.1"/>
</dbReference>